<sequence length="560" mass="60209">MAHLLSSCLSRLVLVAVLLSARAHAAPSVTRRSSPTVTLDNGTFVGTTDSITSTNVFLGIPFAQPPVGDLRFSLPVANDPYTGTNDATSFGSACPQQSVDLPLPPGLAADAVDFLTNTILDVISPSSEDCLTLNVWQPAGTKPNANLPVVAWIFGGGFELGATDTYDGGLIVQESVKLNEPVIYVSMNYRVSAFGFLASQEVKDAGVGNLGLQDQRQALRWIQKYISAFGGDPTKVTIWGESAGAISVALQMVANGGDSEGLFRGAFMESGSPIPVGDITDGQKYYDTLVEQTGCEGSTDTLACLRQVPFNTLMAAVDNSPSIFAPQSLNLAWLPRADGVFLSDDPQQLVVNGRVANVPFVTGDCDDEGTLFTLALLNITTDDEVRDYITSNYVPAATSSDLDQLMTLYPQDPTQGSPYDTGLLNALTPQFKRLASMQGDLVFQGPRRFFLQQRSGKQNTWSFLSKRLKALPILGSVHASDLISAYGQVDLTDYIINFVNNLNPNGPTVPNWPQYSTSSPQLLTLLDGLIPTSITTDTYRQDAISFWQNLSLAHPLKRNE</sequence>
<comment type="caution">
    <text evidence="1">The sequence shown here is derived from an EMBL/GenBank/DDBJ whole genome shotgun (WGS) entry which is preliminary data.</text>
</comment>
<keyword evidence="2" id="KW-1185">Reference proteome</keyword>
<proteinExistence type="predicted"/>
<evidence type="ECO:0000313" key="2">
    <source>
        <dbReference type="Proteomes" id="UP001148662"/>
    </source>
</evidence>
<name>A0ACC1T8G7_9APHY</name>
<accession>A0ACC1T8G7</accession>
<dbReference type="EMBL" id="JANHOG010000339">
    <property type="protein sequence ID" value="KAJ3555359.1"/>
    <property type="molecule type" value="Genomic_DNA"/>
</dbReference>
<reference evidence="1" key="1">
    <citation type="submission" date="2022-07" db="EMBL/GenBank/DDBJ databases">
        <title>Genome Sequence of Phlebia brevispora.</title>
        <authorList>
            <person name="Buettner E."/>
        </authorList>
    </citation>
    <scope>NUCLEOTIDE SEQUENCE</scope>
    <source>
        <strain evidence="1">MPL23</strain>
    </source>
</reference>
<dbReference type="Proteomes" id="UP001148662">
    <property type="component" value="Unassembled WGS sequence"/>
</dbReference>
<evidence type="ECO:0000313" key="1">
    <source>
        <dbReference type="EMBL" id="KAJ3555359.1"/>
    </source>
</evidence>
<protein>
    <submittedName>
        <fullName evidence="1">Uncharacterized protein</fullName>
    </submittedName>
</protein>
<gene>
    <name evidence="1" type="ORF">NM688_g2623</name>
</gene>
<organism evidence="1 2">
    <name type="scientific">Phlebia brevispora</name>
    <dbReference type="NCBI Taxonomy" id="194682"/>
    <lineage>
        <taxon>Eukaryota</taxon>
        <taxon>Fungi</taxon>
        <taxon>Dikarya</taxon>
        <taxon>Basidiomycota</taxon>
        <taxon>Agaricomycotina</taxon>
        <taxon>Agaricomycetes</taxon>
        <taxon>Polyporales</taxon>
        <taxon>Meruliaceae</taxon>
        <taxon>Phlebia</taxon>
    </lineage>
</organism>